<dbReference type="PANTHER" id="PTHR30033:SF1">
    <property type="entry name" value="FLAGELLAR HOOK-ASSOCIATED PROTEIN 1"/>
    <property type="match status" value="1"/>
</dbReference>
<dbReference type="KEGG" id="fes:HER31_10355"/>
<evidence type="ECO:0000313" key="12">
    <source>
        <dbReference type="Proteomes" id="UP000501602"/>
    </source>
</evidence>
<dbReference type="InterPro" id="IPR002371">
    <property type="entry name" value="FlgK"/>
</dbReference>
<feature type="domain" description="Flagellar basal body rod protein N-terminal" evidence="7">
    <location>
        <begin position="6"/>
        <end position="34"/>
    </location>
</feature>
<evidence type="ECO:0000259" key="10">
    <source>
        <dbReference type="Pfam" id="PF22638"/>
    </source>
</evidence>
<keyword evidence="12" id="KW-1185">Reference proteome</keyword>
<dbReference type="GO" id="GO:0005576">
    <property type="term" value="C:extracellular region"/>
    <property type="evidence" value="ECO:0007669"/>
    <property type="project" value="UniProtKB-SubCell"/>
</dbReference>
<dbReference type="PANTHER" id="PTHR30033">
    <property type="entry name" value="FLAGELLAR HOOK-ASSOCIATED PROTEIN 1"/>
    <property type="match status" value="1"/>
</dbReference>
<organism evidence="11 12">
    <name type="scientific">Ferrimonas lipolytica</name>
    <dbReference type="NCBI Taxonomy" id="2724191"/>
    <lineage>
        <taxon>Bacteria</taxon>
        <taxon>Pseudomonadati</taxon>
        <taxon>Pseudomonadota</taxon>
        <taxon>Gammaproteobacteria</taxon>
        <taxon>Alteromonadales</taxon>
        <taxon>Ferrimonadaceae</taxon>
        <taxon>Ferrimonas</taxon>
    </lineage>
</organism>
<evidence type="ECO:0000256" key="1">
    <source>
        <dbReference type="ARBA" id="ARBA00004365"/>
    </source>
</evidence>
<feature type="domain" description="Flagellar hook-associated protein 1 D2-like" evidence="9">
    <location>
        <begin position="339"/>
        <end position="418"/>
    </location>
</feature>
<evidence type="ECO:0000256" key="5">
    <source>
        <dbReference type="ARBA" id="ARBA00022525"/>
    </source>
</evidence>
<dbReference type="InterPro" id="IPR049119">
    <property type="entry name" value="FlgK_D2-like"/>
</dbReference>
<dbReference type="GO" id="GO:0044780">
    <property type="term" value="P:bacterial-type flagellum assembly"/>
    <property type="evidence" value="ECO:0007669"/>
    <property type="project" value="InterPro"/>
</dbReference>
<dbReference type="NCBIfam" id="TIGR02492">
    <property type="entry name" value="flgK_ends"/>
    <property type="match status" value="1"/>
</dbReference>
<evidence type="ECO:0000313" key="11">
    <source>
        <dbReference type="EMBL" id="QIZ77244.1"/>
    </source>
</evidence>
<accession>A0A6H1UDX1</accession>
<protein>
    <recommendedName>
        <fullName evidence="4">Flagellar hook-associated protein 1</fullName>
    </recommendedName>
</protein>
<dbReference type="PRINTS" id="PR01005">
    <property type="entry name" value="FLGHOOKAP1"/>
</dbReference>
<dbReference type="GO" id="GO:0009424">
    <property type="term" value="C:bacterial-type flagellum hook"/>
    <property type="evidence" value="ECO:0007669"/>
    <property type="project" value="InterPro"/>
</dbReference>
<comment type="similarity">
    <text evidence="3">Belongs to the flagella basal body rod proteins family.</text>
</comment>
<dbReference type="Proteomes" id="UP000501602">
    <property type="component" value="Chromosome"/>
</dbReference>
<comment type="subcellular location">
    <subcellularLocation>
        <location evidence="1">Bacterial flagellum</location>
    </subcellularLocation>
    <subcellularLocation>
        <location evidence="2">Secreted</location>
    </subcellularLocation>
</comment>
<proteinExistence type="inferred from homology"/>
<evidence type="ECO:0000259" key="9">
    <source>
        <dbReference type="Pfam" id="PF21158"/>
    </source>
</evidence>
<dbReference type="GO" id="GO:0005198">
    <property type="term" value="F:structural molecule activity"/>
    <property type="evidence" value="ECO:0007669"/>
    <property type="project" value="InterPro"/>
</dbReference>
<evidence type="ECO:0000256" key="6">
    <source>
        <dbReference type="ARBA" id="ARBA00023143"/>
    </source>
</evidence>
<dbReference type="InterPro" id="IPR053927">
    <property type="entry name" value="FlgK_helical"/>
</dbReference>
<keyword evidence="6" id="KW-0975">Bacterial flagellum</keyword>
<dbReference type="Pfam" id="PF00460">
    <property type="entry name" value="Flg_bb_rod"/>
    <property type="match status" value="1"/>
</dbReference>
<name>A0A6H1UDX1_9GAMM</name>
<dbReference type="Pfam" id="PF22638">
    <property type="entry name" value="FlgK_D1"/>
    <property type="match status" value="1"/>
</dbReference>
<evidence type="ECO:0000259" key="8">
    <source>
        <dbReference type="Pfam" id="PF06429"/>
    </source>
</evidence>
<dbReference type="AlphaFoldDB" id="A0A6H1UDX1"/>
<dbReference type="InterPro" id="IPR001444">
    <property type="entry name" value="Flag_bb_rod_N"/>
</dbReference>
<dbReference type="Pfam" id="PF06429">
    <property type="entry name" value="Flg_bbr_C"/>
    <property type="match status" value="1"/>
</dbReference>
<dbReference type="Pfam" id="PF21158">
    <property type="entry name" value="flgK_1st_1"/>
    <property type="match status" value="1"/>
</dbReference>
<keyword evidence="11" id="KW-0966">Cell projection</keyword>
<feature type="domain" description="Flagellar basal-body/hook protein C-terminal" evidence="8">
    <location>
        <begin position="593"/>
        <end position="630"/>
    </location>
</feature>
<evidence type="ECO:0000256" key="2">
    <source>
        <dbReference type="ARBA" id="ARBA00004613"/>
    </source>
</evidence>
<reference evidence="11 12" key="1">
    <citation type="submission" date="2020-04" db="EMBL/GenBank/DDBJ databases">
        <title>Ferrimonas sp. S7 isolated from sea water.</title>
        <authorList>
            <person name="Bae S.S."/>
            <person name="Baek K."/>
        </authorList>
    </citation>
    <scope>NUCLEOTIDE SEQUENCE [LARGE SCALE GENOMIC DNA]</scope>
    <source>
        <strain evidence="11 12">S7</strain>
    </source>
</reference>
<evidence type="ECO:0000259" key="7">
    <source>
        <dbReference type="Pfam" id="PF00460"/>
    </source>
</evidence>
<keyword evidence="5" id="KW-0964">Secreted</keyword>
<dbReference type="RefSeq" id="WP_168660505.1">
    <property type="nucleotide sequence ID" value="NZ_CP051180.1"/>
</dbReference>
<feature type="domain" description="Flagellar hook-associated protein FlgK helical" evidence="10">
    <location>
        <begin position="92"/>
        <end position="321"/>
    </location>
</feature>
<keyword evidence="11" id="KW-0282">Flagellum</keyword>
<dbReference type="SUPFAM" id="SSF64518">
    <property type="entry name" value="Phase 1 flagellin"/>
    <property type="match status" value="1"/>
</dbReference>
<dbReference type="InterPro" id="IPR010930">
    <property type="entry name" value="Flg_bb/hook_C_dom"/>
</dbReference>
<gene>
    <name evidence="11" type="primary">flgK</name>
    <name evidence="11" type="ORF">HER31_10355</name>
</gene>
<evidence type="ECO:0000256" key="4">
    <source>
        <dbReference type="ARBA" id="ARBA00016244"/>
    </source>
</evidence>
<evidence type="ECO:0000256" key="3">
    <source>
        <dbReference type="ARBA" id="ARBA00009677"/>
    </source>
</evidence>
<sequence length="634" mass="67313">MADLMSIARSGILAAQQQLNTTSNNIANIGTDGYSRQTVEQRSLDSERYGSSFVGSGTYVSDISRVYNEYAQKELTLSGSTYSEAATTYSKLSELDQILTDVGSAVPDSLNTVLDNLNNIVDMPMDVAVRENTLTSAEQLAASYQSLSSQLDGQVTQINEQIEGTIDRINAITEELGSINTALATVQGNDMTLLDQQDRLINELSEFVQVNVISQDNGVKSVMAGGSMMLVAGEESMQIGVTGGDPIHYETQLTGTTGDKTIVMPDADVGGQLQALMDYRDNDLSEARSQLDLMALGVADAFNKSQSQGFDLNGNVGQNMFTDINDSQQMVGRAAQYGDNTGSKQIGVEIGDVSQLSGDSYTLEFDGSNYSMTDESGDTITLTVDPNDPGKLNSEEGFSIRIDGQGTPAAGDKWELEPTRGAAGNLEVQLEEGESIAAAGYKLDTVSGDGSLNLVSVDRNDPSFPATGESFTIELDMTNGQFIHTDEAGNSTTYPLNADGNAEFNGILLEVDPSSADGDTFSLDLSFGPGDNSNALDMATIGDQKTMGDGSRTLHDVYQAMMTNNAGRANAAGVSAQSAAIVQQQAIDRVASDSGVNLDEEASDLIRHQQAYQASARVMTVAQETFDTLFNAVS</sequence>
<dbReference type="EMBL" id="CP051180">
    <property type="protein sequence ID" value="QIZ77244.1"/>
    <property type="molecule type" value="Genomic_DNA"/>
</dbReference>
<keyword evidence="11" id="KW-0969">Cilium</keyword>